<feature type="transmembrane region" description="Helical" evidence="1">
    <location>
        <begin position="6"/>
        <end position="26"/>
    </location>
</feature>
<keyword evidence="1" id="KW-0472">Membrane</keyword>
<evidence type="ECO:0000256" key="1">
    <source>
        <dbReference type="SAM" id="Phobius"/>
    </source>
</evidence>
<proteinExistence type="predicted"/>
<accession>A0ABV8ILL5</accession>
<organism evidence="2 3">
    <name type="scientific">Actinoplanes subglobosus</name>
    <dbReference type="NCBI Taxonomy" id="1547892"/>
    <lineage>
        <taxon>Bacteria</taxon>
        <taxon>Bacillati</taxon>
        <taxon>Actinomycetota</taxon>
        <taxon>Actinomycetes</taxon>
        <taxon>Micromonosporales</taxon>
        <taxon>Micromonosporaceae</taxon>
        <taxon>Actinoplanes</taxon>
    </lineage>
</organism>
<dbReference type="RefSeq" id="WP_378066139.1">
    <property type="nucleotide sequence ID" value="NZ_JBHSBL010000007.1"/>
</dbReference>
<evidence type="ECO:0000313" key="3">
    <source>
        <dbReference type="Proteomes" id="UP001595867"/>
    </source>
</evidence>
<sequence>MGEPIVAAGGLLCLVMVVFVGAIAMARRRRDRREHQRWRYWADRHGWTVGIRPRVGWSRQVPGEVRLAVSGVLDGRHVTVAECAVTDADTNTTFFVATVAVLRRALPDVEVEPRSTVSRWLGTGLRTGRADFDDAFRIRTADIRWLPVALIEAQVAGALPAAWSVRGNHLAVVRRGRLDPGQVVHEAARSLPLAALLDPSTPSPAQWAGGGL</sequence>
<protein>
    <recommendedName>
        <fullName evidence="4">Secreted protein</fullName>
    </recommendedName>
</protein>
<evidence type="ECO:0008006" key="4">
    <source>
        <dbReference type="Google" id="ProtNLM"/>
    </source>
</evidence>
<comment type="caution">
    <text evidence="2">The sequence shown here is derived from an EMBL/GenBank/DDBJ whole genome shotgun (WGS) entry which is preliminary data.</text>
</comment>
<keyword evidence="1" id="KW-1133">Transmembrane helix</keyword>
<gene>
    <name evidence="2" type="ORF">ACFO0C_09200</name>
</gene>
<evidence type="ECO:0000313" key="2">
    <source>
        <dbReference type="EMBL" id="MFC4065107.1"/>
    </source>
</evidence>
<reference evidence="3" key="1">
    <citation type="journal article" date="2019" name="Int. J. Syst. Evol. Microbiol.">
        <title>The Global Catalogue of Microorganisms (GCM) 10K type strain sequencing project: providing services to taxonomists for standard genome sequencing and annotation.</title>
        <authorList>
            <consortium name="The Broad Institute Genomics Platform"/>
            <consortium name="The Broad Institute Genome Sequencing Center for Infectious Disease"/>
            <person name="Wu L."/>
            <person name="Ma J."/>
        </authorList>
    </citation>
    <scope>NUCLEOTIDE SEQUENCE [LARGE SCALE GENOMIC DNA]</scope>
    <source>
        <strain evidence="3">TBRC 5832</strain>
    </source>
</reference>
<keyword evidence="1" id="KW-0812">Transmembrane</keyword>
<keyword evidence="3" id="KW-1185">Reference proteome</keyword>
<dbReference type="EMBL" id="JBHSBL010000007">
    <property type="protein sequence ID" value="MFC4065107.1"/>
    <property type="molecule type" value="Genomic_DNA"/>
</dbReference>
<name>A0ABV8ILL5_9ACTN</name>
<dbReference type="Proteomes" id="UP001595867">
    <property type="component" value="Unassembled WGS sequence"/>
</dbReference>